<dbReference type="GO" id="GO:0042742">
    <property type="term" value="P:defense response to bacterium"/>
    <property type="evidence" value="ECO:0007669"/>
    <property type="project" value="UniProtKB-KW"/>
</dbReference>
<comment type="subcellular location">
    <subcellularLocation>
        <location evidence="1">Secreted</location>
    </subcellularLocation>
</comment>
<sequence length="76" mass="8258">MSFLLMVAATLRVSEATTAAILKYIETASKYISIITFVAVIASAGAGAIAKFGWEAFVLTVKSKIKKEGYRRAILW</sequence>
<comment type="caution">
    <text evidence="7">The sequence shown here is derived from an EMBL/GenBank/DDBJ whole genome shotgun (WGS) entry which is preliminary data.</text>
</comment>
<evidence type="ECO:0000256" key="3">
    <source>
        <dbReference type="ARBA" id="ARBA00022529"/>
    </source>
</evidence>
<dbReference type="SUPFAM" id="SSF47869">
    <property type="entry name" value="Bacteriocin AS-48"/>
    <property type="match status" value="1"/>
</dbReference>
<evidence type="ECO:0000256" key="2">
    <source>
        <dbReference type="ARBA" id="ARBA00022525"/>
    </source>
</evidence>
<evidence type="ECO:0000256" key="1">
    <source>
        <dbReference type="ARBA" id="ARBA00004613"/>
    </source>
</evidence>
<evidence type="ECO:0000313" key="7">
    <source>
        <dbReference type="EMBL" id="PTQ55106.1"/>
    </source>
</evidence>
<dbReference type="GO" id="GO:0005576">
    <property type="term" value="C:extracellular region"/>
    <property type="evidence" value="ECO:0007669"/>
    <property type="project" value="UniProtKB-SubCell"/>
</dbReference>
<name>A0A2R6XXG4_9BACL</name>
<evidence type="ECO:0008006" key="9">
    <source>
        <dbReference type="Google" id="ProtNLM"/>
    </source>
</evidence>
<gene>
    <name evidence="7" type="ORF">BSOLF_0314</name>
</gene>
<dbReference type="Pfam" id="PF09221">
    <property type="entry name" value="Bacteriocin_IId"/>
    <property type="match status" value="1"/>
</dbReference>
<keyword evidence="6" id="KW-0812">Transmembrane</keyword>
<dbReference type="Proteomes" id="UP000244338">
    <property type="component" value="Unassembled WGS sequence"/>
</dbReference>
<reference evidence="8" key="1">
    <citation type="journal article" date="2018" name="Sci. Rep.">
        <title>Lignite coal burning seam in the remote Altai Mountains harbors a hydrogen-driven thermophilic microbial community.</title>
        <authorList>
            <person name="Kadnikov V.V."/>
            <person name="Mardanov A.V."/>
            <person name="Ivasenko D.A."/>
            <person name="Antsiferov D.V."/>
            <person name="Beletsky A.V."/>
            <person name="Karnachuk O.V."/>
            <person name="Ravin N.V."/>
        </authorList>
    </citation>
    <scope>NUCLEOTIDE SEQUENCE [LARGE SCALE GENOMIC DNA]</scope>
</reference>
<evidence type="ECO:0000256" key="5">
    <source>
        <dbReference type="ARBA" id="ARBA00023048"/>
    </source>
</evidence>
<dbReference type="AlphaFoldDB" id="A0A2R6XXG4"/>
<dbReference type="NCBIfam" id="TIGR03651">
    <property type="entry name" value="circ_ocin_uber"/>
    <property type="match status" value="1"/>
</dbReference>
<keyword evidence="5" id="KW-0078">Bacteriocin</keyword>
<keyword evidence="6" id="KW-0472">Membrane</keyword>
<dbReference type="GO" id="GO:0031640">
    <property type="term" value="P:killing of cells of another organism"/>
    <property type="evidence" value="ECO:0007669"/>
    <property type="project" value="UniProtKB-KW"/>
</dbReference>
<accession>A0A2R6XXG4</accession>
<keyword evidence="4" id="KW-0044">Antibiotic</keyword>
<evidence type="ECO:0000313" key="8">
    <source>
        <dbReference type="Proteomes" id="UP000244338"/>
    </source>
</evidence>
<keyword evidence="6" id="KW-1133">Transmembrane helix</keyword>
<feature type="transmembrane region" description="Helical" evidence="6">
    <location>
        <begin position="32"/>
        <end position="54"/>
    </location>
</feature>
<proteinExistence type="predicted"/>
<keyword evidence="2" id="KW-0964">Secreted</keyword>
<organism evidence="7 8">
    <name type="scientific">Candidatus Carbonibacillus altaicus</name>
    <dbReference type="NCBI Taxonomy" id="2163959"/>
    <lineage>
        <taxon>Bacteria</taxon>
        <taxon>Bacillati</taxon>
        <taxon>Bacillota</taxon>
        <taxon>Bacilli</taxon>
        <taxon>Bacillales</taxon>
        <taxon>Candidatus Carbonibacillus</taxon>
    </lineage>
</organism>
<dbReference type="InterPro" id="IPR009086">
    <property type="entry name" value="Bacteriocin_AS48"/>
</dbReference>
<dbReference type="Gene3D" id="1.20.225.10">
    <property type="entry name" value="Bacteriocin AS-48"/>
    <property type="match status" value="1"/>
</dbReference>
<dbReference type="EMBL" id="PEBX01000193">
    <property type="protein sequence ID" value="PTQ55106.1"/>
    <property type="molecule type" value="Genomic_DNA"/>
</dbReference>
<dbReference type="InterPro" id="IPR020038">
    <property type="entry name" value="Circ_bacteriocin"/>
</dbReference>
<protein>
    <recommendedName>
        <fullName evidence="9">Circular bacteriocin, circularin A/uberolysin family</fullName>
    </recommendedName>
</protein>
<keyword evidence="3" id="KW-0929">Antimicrobial</keyword>
<evidence type="ECO:0000256" key="4">
    <source>
        <dbReference type="ARBA" id="ARBA00023022"/>
    </source>
</evidence>
<evidence type="ECO:0000256" key="6">
    <source>
        <dbReference type="SAM" id="Phobius"/>
    </source>
</evidence>